<dbReference type="SUPFAM" id="SSF53448">
    <property type="entry name" value="Nucleotide-diphospho-sugar transferases"/>
    <property type="match status" value="1"/>
</dbReference>
<reference evidence="1" key="1">
    <citation type="journal article" date="2014" name="Front. Microbiol.">
        <title>High frequency of phylogenetically diverse reductive dehalogenase-homologous genes in deep subseafloor sedimentary metagenomes.</title>
        <authorList>
            <person name="Kawai M."/>
            <person name="Futagami T."/>
            <person name="Toyoda A."/>
            <person name="Takaki Y."/>
            <person name="Nishi S."/>
            <person name="Hori S."/>
            <person name="Arai W."/>
            <person name="Tsubouchi T."/>
            <person name="Morono Y."/>
            <person name="Uchiyama I."/>
            <person name="Ito T."/>
            <person name="Fujiyama A."/>
            <person name="Inagaki F."/>
            <person name="Takami H."/>
        </authorList>
    </citation>
    <scope>NUCLEOTIDE SEQUENCE</scope>
    <source>
        <strain evidence="1">Expedition CK06-06</strain>
    </source>
</reference>
<evidence type="ECO:0000313" key="1">
    <source>
        <dbReference type="EMBL" id="GAJ13747.1"/>
    </source>
</evidence>
<sequence length="246" mass="28377">GLKKMDLPRENMHLLIYDNTNDPYFLGKLRDEIDDLLCPKCKKFKSVRLYKSYVRPRASITGSGNEKFSASKISNIWRMWKKIHDIIYTDTFFQLEDDTICPPDAFKRLYKLLMDDSKVGFVTAIETGRNALPYIPVRVGVHKIIMKKDRLIKRESFSPNTTGIQKIDSAGVYCFVARTKAWKSGFINYDAPVKAFSLFAMDNVLTFNMKKHGWKLLADFDCWCGHLQIGGGRICIFGKDQALQYM</sequence>
<dbReference type="InterPro" id="IPR029044">
    <property type="entry name" value="Nucleotide-diphossugar_trans"/>
</dbReference>
<proteinExistence type="predicted"/>
<dbReference type="AlphaFoldDB" id="X1VAD5"/>
<feature type="non-terminal residue" evidence="1">
    <location>
        <position position="1"/>
    </location>
</feature>
<comment type="caution">
    <text evidence="1">The sequence shown here is derived from an EMBL/GenBank/DDBJ whole genome shotgun (WGS) entry which is preliminary data.</text>
</comment>
<dbReference type="EMBL" id="BARW01031164">
    <property type="protein sequence ID" value="GAJ13747.1"/>
    <property type="molecule type" value="Genomic_DNA"/>
</dbReference>
<organism evidence="1">
    <name type="scientific">marine sediment metagenome</name>
    <dbReference type="NCBI Taxonomy" id="412755"/>
    <lineage>
        <taxon>unclassified sequences</taxon>
        <taxon>metagenomes</taxon>
        <taxon>ecological metagenomes</taxon>
    </lineage>
</organism>
<dbReference type="Gene3D" id="3.90.550.10">
    <property type="entry name" value="Spore Coat Polysaccharide Biosynthesis Protein SpsA, Chain A"/>
    <property type="match status" value="1"/>
</dbReference>
<name>X1VAD5_9ZZZZ</name>
<protein>
    <recommendedName>
        <fullName evidence="2">Glycosyltransferase 2-like domain-containing protein</fullName>
    </recommendedName>
</protein>
<accession>X1VAD5</accession>
<gene>
    <name evidence="1" type="ORF">S12H4_49642</name>
</gene>
<evidence type="ECO:0008006" key="2">
    <source>
        <dbReference type="Google" id="ProtNLM"/>
    </source>
</evidence>
<feature type="non-terminal residue" evidence="1">
    <location>
        <position position="246"/>
    </location>
</feature>